<feature type="chain" id="PRO_5040290734" description="EGF-like domain-containing protein" evidence="8">
    <location>
        <begin position="26"/>
        <end position="342"/>
    </location>
</feature>
<evidence type="ECO:0000256" key="1">
    <source>
        <dbReference type="ARBA" id="ARBA00004167"/>
    </source>
</evidence>
<name>A0A9R0YVW3_TRITD</name>
<evidence type="ECO:0000256" key="5">
    <source>
        <dbReference type="PROSITE-ProRule" id="PRU00076"/>
    </source>
</evidence>
<dbReference type="InterPro" id="IPR001881">
    <property type="entry name" value="EGF-like_Ca-bd_dom"/>
</dbReference>
<comment type="subcellular location">
    <subcellularLocation>
        <location evidence="1">Membrane</location>
        <topology evidence="1">Single-pass membrane protein</topology>
    </subcellularLocation>
</comment>
<evidence type="ECO:0000313" key="10">
    <source>
        <dbReference type="EMBL" id="VAI62692.1"/>
    </source>
</evidence>
<evidence type="ECO:0000256" key="6">
    <source>
        <dbReference type="SAM" id="MobiDB-lite"/>
    </source>
</evidence>
<sequence>MSRMATTTIQLVLIVFHLLVAAASTQRVALPGCRDRCGNVTVVYPFGIGAGCYRDAGQQGFQLECDVSGPGSSPPRLTVFGYNHRLGALSLASGEARAYLNATRECYNSTGGLLDRKGTFMSLGTSPTSSRPPRTAWSRSAAPTSASSSTPPATTSAAACPCAGRPGTPCRARAPASGAARARYRPGSASSSRTSATSRRSTTTTPPSSATPRCATTCSSWMRTGSPTATVSSSTAPTTSTGPDIDECQLKGEYPCYGVCTNTQGSYSCQCPPGTSGDATRKDGCRPKDKFTLALKIFTGVSVGVFLSVFMCFWLYLGLQKRKLIKAKQSFFEHIGGVILQP</sequence>
<dbReference type="EMBL" id="LT934122">
    <property type="protein sequence ID" value="VAI62692.1"/>
    <property type="molecule type" value="Genomic_DNA"/>
</dbReference>
<keyword evidence="11" id="KW-1185">Reference proteome</keyword>
<dbReference type="Gene3D" id="2.10.25.10">
    <property type="entry name" value="Laminin"/>
    <property type="match status" value="1"/>
</dbReference>
<dbReference type="FunFam" id="2.10.25.10:FF:000355">
    <property type="entry name" value="Wall-associated receptor kinase 3"/>
    <property type="match status" value="1"/>
</dbReference>
<feature type="compositionally biased region" description="Low complexity" evidence="6">
    <location>
        <begin position="171"/>
        <end position="217"/>
    </location>
</feature>
<dbReference type="SMART" id="SM00179">
    <property type="entry name" value="EGF_CA"/>
    <property type="match status" value="1"/>
</dbReference>
<dbReference type="Proteomes" id="UP000324705">
    <property type="component" value="Chromosome 6B"/>
</dbReference>
<keyword evidence="7" id="KW-0472">Membrane</keyword>
<evidence type="ECO:0000256" key="8">
    <source>
        <dbReference type="SAM" id="SignalP"/>
    </source>
</evidence>
<dbReference type="GO" id="GO:0030247">
    <property type="term" value="F:polysaccharide binding"/>
    <property type="evidence" value="ECO:0007669"/>
    <property type="project" value="InterPro"/>
</dbReference>
<feature type="compositionally biased region" description="Polar residues" evidence="6">
    <location>
        <begin position="122"/>
        <end position="132"/>
    </location>
</feature>
<evidence type="ECO:0000313" key="11">
    <source>
        <dbReference type="Proteomes" id="UP000324705"/>
    </source>
</evidence>
<feature type="signal peptide" evidence="8">
    <location>
        <begin position="1"/>
        <end position="25"/>
    </location>
</feature>
<evidence type="ECO:0000256" key="7">
    <source>
        <dbReference type="SAM" id="Phobius"/>
    </source>
</evidence>
<dbReference type="PANTHER" id="PTHR33491">
    <property type="entry name" value="OSJNBA0016N04.9 PROTEIN"/>
    <property type="match status" value="1"/>
</dbReference>
<dbReference type="AlphaFoldDB" id="A0A9R0YVW3"/>
<dbReference type="SUPFAM" id="SSF57196">
    <property type="entry name" value="EGF/Laminin"/>
    <property type="match status" value="1"/>
</dbReference>
<dbReference type="GO" id="GO:0005509">
    <property type="term" value="F:calcium ion binding"/>
    <property type="evidence" value="ECO:0007669"/>
    <property type="project" value="InterPro"/>
</dbReference>
<dbReference type="InterPro" id="IPR049883">
    <property type="entry name" value="NOTCH1_EGF-like"/>
</dbReference>
<dbReference type="InterPro" id="IPR025287">
    <property type="entry name" value="WAK_GUB"/>
</dbReference>
<dbReference type="InterPro" id="IPR018097">
    <property type="entry name" value="EGF_Ca-bd_CS"/>
</dbReference>
<keyword evidence="2 5" id="KW-0245">EGF-like domain</keyword>
<dbReference type="PROSITE" id="PS00010">
    <property type="entry name" value="ASX_HYDROXYL"/>
    <property type="match status" value="1"/>
</dbReference>
<feature type="compositionally biased region" description="Low complexity" evidence="6">
    <location>
        <begin position="224"/>
        <end position="243"/>
    </location>
</feature>
<evidence type="ECO:0000256" key="2">
    <source>
        <dbReference type="ARBA" id="ARBA00022536"/>
    </source>
</evidence>
<evidence type="ECO:0000259" key="9">
    <source>
        <dbReference type="PROSITE" id="PS50026"/>
    </source>
</evidence>
<keyword evidence="4" id="KW-1015">Disulfide bond</keyword>
<proteinExistence type="predicted"/>
<organism evidence="10 11">
    <name type="scientific">Triticum turgidum subsp. durum</name>
    <name type="common">Durum wheat</name>
    <name type="synonym">Triticum durum</name>
    <dbReference type="NCBI Taxonomy" id="4567"/>
    <lineage>
        <taxon>Eukaryota</taxon>
        <taxon>Viridiplantae</taxon>
        <taxon>Streptophyta</taxon>
        <taxon>Embryophyta</taxon>
        <taxon>Tracheophyta</taxon>
        <taxon>Spermatophyta</taxon>
        <taxon>Magnoliopsida</taxon>
        <taxon>Liliopsida</taxon>
        <taxon>Poales</taxon>
        <taxon>Poaceae</taxon>
        <taxon>BOP clade</taxon>
        <taxon>Pooideae</taxon>
        <taxon>Triticodae</taxon>
        <taxon>Triticeae</taxon>
        <taxon>Triticinae</taxon>
        <taxon>Triticum</taxon>
    </lineage>
</organism>
<dbReference type="InterPro" id="IPR000742">
    <property type="entry name" value="EGF"/>
</dbReference>
<reference evidence="10 11" key="1">
    <citation type="submission" date="2017-09" db="EMBL/GenBank/DDBJ databases">
        <authorList>
            <consortium name="International Durum Wheat Genome Sequencing Consortium (IDWGSC)"/>
            <person name="Milanesi L."/>
        </authorList>
    </citation>
    <scope>NUCLEOTIDE SEQUENCE [LARGE SCALE GENOMIC DNA]</scope>
    <source>
        <strain evidence="11">cv. Svevo</strain>
    </source>
</reference>
<dbReference type="Pfam" id="PF07645">
    <property type="entry name" value="EGF_CA"/>
    <property type="match status" value="1"/>
</dbReference>
<feature type="domain" description="EGF-like" evidence="9">
    <location>
        <begin position="244"/>
        <end position="281"/>
    </location>
</feature>
<dbReference type="PROSITE" id="PS50026">
    <property type="entry name" value="EGF_3"/>
    <property type="match status" value="1"/>
</dbReference>
<dbReference type="Pfam" id="PF13947">
    <property type="entry name" value="GUB_WAK_bind"/>
    <property type="match status" value="1"/>
</dbReference>
<dbReference type="CDD" id="cd00054">
    <property type="entry name" value="EGF_CA"/>
    <property type="match status" value="1"/>
</dbReference>
<evidence type="ECO:0000256" key="4">
    <source>
        <dbReference type="ARBA" id="ARBA00023157"/>
    </source>
</evidence>
<keyword evidence="7" id="KW-0812">Transmembrane</keyword>
<feature type="transmembrane region" description="Helical" evidence="7">
    <location>
        <begin position="297"/>
        <end position="319"/>
    </location>
</feature>
<dbReference type="GO" id="GO:0016020">
    <property type="term" value="C:membrane"/>
    <property type="evidence" value="ECO:0007669"/>
    <property type="project" value="UniProtKB-SubCell"/>
</dbReference>
<keyword evidence="7" id="KW-1133">Transmembrane helix</keyword>
<evidence type="ECO:0000256" key="3">
    <source>
        <dbReference type="ARBA" id="ARBA00022729"/>
    </source>
</evidence>
<dbReference type="PROSITE" id="PS01187">
    <property type="entry name" value="EGF_CA"/>
    <property type="match status" value="1"/>
</dbReference>
<dbReference type="Gramene" id="TRITD6Bv1G214670.1">
    <property type="protein sequence ID" value="TRITD6Bv1G214670.1"/>
    <property type="gene ID" value="TRITD6Bv1G214670"/>
</dbReference>
<feature type="region of interest" description="Disordered" evidence="6">
    <location>
        <begin position="119"/>
        <end position="244"/>
    </location>
</feature>
<comment type="caution">
    <text evidence="5">Lacks conserved residue(s) required for the propagation of feature annotation.</text>
</comment>
<dbReference type="InterPro" id="IPR000152">
    <property type="entry name" value="EGF-type_Asp/Asn_hydroxyl_site"/>
</dbReference>
<feature type="compositionally biased region" description="Low complexity" evidence="6">
    <location>
        <begin position="140"/>
        <end position="163"/>
    </location>
</feature>
<protein>
    <recommendedName>
        <fullName evidence="9">EGF-like domain-containing protein</fullName>
    </recommendedName>
</protein>
<accession>A0A9R0YVW3</accession>
<gene>
    <name evidence="10" type="ORF">TRITD_6Bv1G214670</name>
</gene>
<keyword evidence="3 8" id="KW-0732">Signal</keyword>